<accession>A0A8J3IPJ7</accession>
<name>A0A8J3IPJ7_9CHLR</name>
<sequence>MIQPNATSSAIAYYSTTNFSYRLVEQPSCNAPKLYTVLYTLNLIVQPTGLVSGCATF</sequence>
<keyword evidence="2" id="KW-1185">Reference proteome</keyword>
<protein>
    <submittedName>
        <fullName evidence="1">Uncharacterized protein</fullName>
    </submittedName>
</protein>
<dbReference type="Proteomes" id="UP000597444">
    <property type="component" value="Unassembled WGS sequence"/>
</dbReference>
<evidence type="ECO:0000313" key="2">
    <source>
        <dbReference type="Proteomes" id="UP000597444"/>
    </source>
</evidence>
<comment type="caution">
    <text evidence="1">The sequence shown here is derived from an EMBL/GenBank/DDBJ whole genome shotgun (WGS) entry which is preliminary data.</text>
</comment>
<organism evidence="1 2">
    <name type="scientific">Reticulibacter mediterranei</name>
    <dbReference type="NCBI Taxonomy" id="2778369"/>
    <lineage>
        <taxon>Bacteria</taxon>
        <taxon>Bacillati</taxon>
        <taxon>Chloroflexota</taxon>
        <taxon>Ktedonobacteria</taxon>
        <taxon>Ktedonobacterales</taxon>
        <taxon>Reticulibacteraceae</taxon>
        <taxon>Reticulibacter</taxon>
    </lineage>
</organism>
<reference evidence="1" key="1">
    <citation type="submission" date="2020-10" db="EMBL/GenBank/DDBJ databases">
        <title>Taxonomic study of unclassified bacteria belonging to the class Ktedonobacteria.</title>
        <authorList>
            <person name="Yabe S."/>
            <person name="Wang C.M."/>
            <person name="Zheng Y."/>
            <person name="Sakai Y."/>
            <person name="Cavaletti L."/>
            <person name="Monciardini P."/>
            <person name="Donadio S."/>
        </authorList>
    </citation>
    <scope>NUCLEOTIDE SEQUENCE</scope>
    <source>
        <strain evidence="1">ID150040</strain>
    </source>
</reference>
<gene>
    <name evidence="1" type="ORF">KSF_062560</name>
</gene>
<evidence type="ECO:0000313" key="1">
    <source>
        <dbReference type="EMBL" id="GHO96208.1"/>
    </source>
</evidence>
<proteinExistence type="predicted"/>
<dbReference type="AlphaFoldDB" id="A0A8J3IPJ7"/>
<dbReference type="EMBL" id="BNJK01000001">
    <property type="protein sequence ID" value="GHO96208.1"/>
    <property type="molecule type" value="Genomic_DNA"/>
</dbReference>